<proteinExistence type="predicted"/>
<dbReference type="RefSeq" id="WP_145060488.1">
    <property type="nucleotide sequence ID" value="NZ_CP036263.1"/>
</dbReference>
<dbReference type="OrthoDB" id="6334863at2"/>
<name>A0A517MWP8_9BACT</name>
<reference evidence="1 2" key="1">
    <citation type="submission" date="2019-02" db="EMBL/GenBank/DDBJ databases">
        <title>Deep-cultivation of Planctomycetes and their phenomic and genomic characterization uncovers novel biology.</title>
        <authorList>
            <person name="Wiegand S."/>
            <person name="Jogler M."/>
            <person name="Boedeker C."/>
            <person name="Pinto D."/>
            <person name="Vollmers J."/>
            <person name="Rivas-Marin E."/>
            <person name="Kohn T."/>
            <person name="Peeters S.H."/>
            <person name="Heuer A."/>
            <person name="Rast P."/>
            <person name="Oberbeckmann S."/>
            <person name="Bunk B."/>
            <person name="Jeske O."/>
            <person name="Meyerdierks A."/>
            <person name="Storesund J.E."/>
            <person name="Kallscheuer N."/>
            <person name="Luecker S."/>
            <person name="Lage O.M."/>
            <person name="Pohl T."/>
            <person name="Merkel B.J."/>
            <person name="Hornburger P."/>
            <person name="Mueller R.-W."/>
            <person name="Bruemmer F."/>
            <person name="Labrenz M."/>
            <person name="Spormann A.M."/>
            <person name="Op den Camp H."/>
            <person name="Overmann J."/>
            <person name="Amann R."/>
            <person name="Jetten M.S.M."/>
            <person name="Mascher T."/>
            <person name="Medema M.H."/>
            <person name="Devos D.P."/>
            <person name="Kaster A.-K."/>
            <person name="Ovreas L."/>
            <person name="Rohde M."/>
            <person name="Galperin M.Y."/>
            <person name="Jogler C."/>
        </authorList>
    </citation>
    <scope>NUCLEOTIDE SEQUENCE [LARGE SCALE GENOMIC DNA]</scope>
    <source>
        <strain evidence="1 2">HG15A2</strain>
    </source>
</reference>
<evidence type="ECO:0000313" key="1">
    <source>
        <dbReference type="EMBL" id="QDS99237.1"/>
    </source>
</evidence>
<organism evidence="1 2">
    <name type="scientific">Adhaeretor mobilis</name>
    <dbReference type="NCBI Taxonomy" id="1930276"/>
    <lineage>
        <taxon>Bacteria</taxon>
        <taxon>Pseudomonadati</taxon>
        <taxon>Planctomycetota</taxon>
        <taxon>Planctomycetia</taxon>
        <taxon>Pirellulales</taxon>
        <taxon>Lacipirellulaceae</taxon>
        <taxon>Adhaeretor</taxon>
    </lineage>
</organism>
<sequence>MTEQPRNQLPSSERVEEFEITGGNGILELQGDDFDTALLFNEKPVSMNWCDCHGSVGQYMLNCDNQIEAAERLAAIRTILSGFMSEDVSLAEQLDPLIKLFRDGPYRCRFFTPEEWSLMPAGGQVQEAYPYPDNFLLETRFLTSLNAQTIEKHKRSIQGGRRPIAIVATTGDAYLQHVVDGHHKLHAYKALEVLPSLIEITALEPMPIAKRTASKWIGRFTLARKHYRKYKT</sequence>
<evidence type="ECO:0000313" key="2">
    <source>
        <dbReference type="Proteomes" id="UP000319852"/>
    </source>
</evidence>
<accession>A0A517MWP8</accession>
<dbReference type="AlphaFoldDB" id="A0A517MWP8"/>
<protein>
    <submittedName>
        <fullName evidence="1">Uncharacterized protein</fullName>
    </submittedName>
</protein>
<dbReference type="Proteomes" id="UP000319852">
    <property type="component" value="Chromosome"/>
</dbReference>
<gene>
    <name evidence="1" type="ORF">HG15A2_25590</name>
</gene>
<dbReference type="EMBL" id="CP036263">
    <property type="protein sequence ID" value="QDS99237.1"/>
    <property type="molecule type" value="Genomic_DNA"/>
</dbReference>
<keyword evidence="2" id="KW-1185">Reference proteome</keyword>
<dbReference type="KEGG" id="amob:HG15A2_25590"/>